<sequence>MLKFDTLKETNINLKNYCIFKSTAKMNESYSKLDPPPINEIKNDLLHQLIKDNPYIDEDIINKCIDMELNHFGSIRGSMTTWLQFTRDILLRNITNRMKESDLVHKSIVYSKSI</sequence>
<protein>
    <submittedName>
        <fullName evidence="1">Uncharacterized protein</fullName>
    </submittedName>
</protein>
<name>A0A6C0BQS9_9ZZZZ</name>
<organism evidence="1">
    <name type="scientific">viral metagenome</name>
    <dbReference type="NCBI Taxonomy" id="1070528"/>
    <lineage>
        <taxon>unclassified sequences</taxon>
        <taxon>metagenomes</taxon>
        <taxon>organismal metagenomes</taxon>
    </lineage>
</organism>
<proteinExistence type="predicted"/>
<reference evidence="1" key="1">
    <citation type="journal article" date="2020" name="Nature">
        <title>Giant virus diversity and host interactions through global metagenomics.</title>
        <authorList>
            <person name="Schulz F."/>
            <person name="Roux S."/>
            <person name="Paez-Espino D."/>
            <person name="Jungbluth S."/>
            <person name="Walsh D.A."/>
            <person name="Denef V.J."/>
            <person name="McMahon K.D."/>
            <person name="Konstantinidis K.T."/>
            <person name="Eloe-Fadrosh E.A."/>
            <person name="Kyrpides N.C."/>
            <person name="Woyke T."/>
        </authorList>
    </citation>
    <scope>NUCLEOTIDE SEQUENCE</scope>
    <source>
        <strain evidence="1">GVMAG-M-3300018416-26</strain>
    </source>
</reference>
<dbReference type="AlphaFoldDB" id="A0A6C0BQS9"/>
<dbReference type="EMBL" id="MN739220">
    <property type="protein sequence ID" value="QHS94342.1"/>
    <property type="molecule type" value="Genomic_DNA"/>
</dbReference>
<evidence type="ECO:0000313" key="1">
    <source>
        <dbReference type="EMBL" id="QHS94342.1"/>
    </source>
</evidence>
<accession>A0A6C0BQS9</accession>